<evidence type="ECO:0000313" key="2">
    <source>
        <dbReference type="Proteomes" id="UP000188388"/>
    </source>
</evidence>
<dbReference type="STRING" id="1631249.BQ8794_230056"/>
<reference evidence="2" key="1">
    <citation type="submission" date="2017-01" db="EMBL/GenBank/DDBJ databases">
        <authorList>
            <person name="Brunel B."/>
        </authorList>
    </citation>
    <scope>NUCLEOTIDE SEQUENCE [LARGE SCALE GENOMIC DNA]</scope>
</reference>
<proteinExistence type="predicted"/>
<accession>A0A1R3V768</accession>
<protein>
    <submittedName>
        <fullName evidence="1">Uncharacterized protein</fullName>
    </submittedName>
</protein>
<name>A0A1R3V768_9HYPH</name>
<keyword evidence="2" id="KW-1185">Reference proteome</keyword>
<dbReference type="AlphaFoldDB" id="A0A1R3V768"/>
<evidence type="ECO:0000313" key="1">
    <source>
        <dbReference type="EMBL" id="SIT55746.1"/>
    </source>
</evidence>
<gene>
    <name evidence="1" type="ORF">BQ8794_230056</name>
</gene>
<sequence length="113" mass="12587">MLFARRASCRSSVLWRPHSGTRTRAFLRPTNWCRKKTESKPAPITTIPWCSPATCLARVSSTIVHGLFSHCLAPDADAIGFLQVSETNSMLHRTRKYRNAAFATILGGHATLF</sequence>
<dbReference type="Proteomes" id="UP000188388">
    <property type="component" value="Unassembled WGS sequence"/>
</dbReference>
<dbReference type="EMBL" id="FTPD01000016">
    <property type="protein sequence ID" value="SIT55746.1"/>
    <property type="molecule type" value="Genomic_DNA"/>
</dbReference>
<organism evidence="1 2">
    <name type="scientific">Mesorhizobium prunaredense</name>
    <dbReference type="NCBI Taxonomy" id="1631249"/>
    <lineage>
        <taxon>Bacteria</taxon>
        <taxon>Pseudomonadati</taxon>
        <taxon>Pseudomonadota</taxon>
        <taxon>Alphaproteobacteria</taxon>
        <taxon>Hyphomicrobiales</taxon>
        <taxon>Phyllobacteriaceae</taxon>
        <taxon>Mesorhizobium</taxon>
    </lineage>
</organism>